<keyword evidence="9" id="KW-1185">Reference proteome</keyword>
<dbReference type="InterPro" id="IPR036196">
    <property type="entry name" value="Ptyr_pPase_sf"/>
</dbReference>
<name>A0A918JNT7_9BURK</name>
<dbReference type="InterPro" id="IPR050438">
    <property type="entry name" value="LMW_PTPase"/>
</dbReference>
<evidence type="ECO:0000313" key="9">
    <source>
        <dbReference type="Proteomes" id="UP000608345"/>
    </source>
</evidence>
<organism evidence="8 9">
    <name type="scientific">Advenella faeciporci</name>
    <dbReference type="NCBI Taxonomy" id="797535"/>
    <lineage>
        <taxon>Bacteria</taxon>
        <taxon>Pseudomonadati</taxon>
        <taxon>Pseudomonadota</taxon>
        <taxon>Betaproteobacteria</taxon>
        <taxon>Burkholderiales</taxon>
        <taxon>Alcaligenaceae</taxon>
    </lineage>
</organism>
<dbReference type="GO" id="GO:0004725">
    <property type="term" value="F:protein tyrosine phosphatase activity"/>
    <property type="evidence" value="ECO:0007669"/>
    <property type="project" value="UniProtKB-EC"/>
</dbReference>
<dbReference type="PANTHER" id="PTHR11717:SF31">
    <property type="entry name" value="LOW MOLECULAR WEIGHT PROTEIN-TYROSINE-PHOSPHATASE ETP-RELATED"/>
    <property type="match status" value="1"/>
</dbReference>
<sequence>MNNILTVCIGNICRSPVAEALLKAALPEKNIWSAGLAALEGHAADKTAQEIALEHGLDISAHRAQQISSYMCTQADLILVMETTHKQELEQKYPFTRGKVHCLGHTGPSQKTEIADPYRKDRTAFETSHQLIAQGVSHWANLIKQIS</sequence>
<evidence type="ECO:0000256" key="5">
    <source>
        <dbReference type="ARBA" id="ARBA00051722"/>
    </source>
</evidence>
<keyword evidence="3" id="KW-0378">Hydrolase</keyword>
<dbReference type="Proteomes" id="UP000608345">
    <property type="component" value="Unassembled WGS sequence"/>
</dbReference>
<dbReference type="EC" id="3.1.3.48" evidence="2"/>
<keyword evidence="4" id="KW-0904">Protein phosphatase</keyword>
<dbReference type="SUPFAM" id="SSF52788">
    <property type="entry name" value="Phosphotyrosine protein phosphatases I"/>
    <property type="match status" value="1"/>
</dbReference>
<comment type="caution">
    <text evidence="8">The sequence shown here is derived from an EMBL/GenBank/DDBJ whole genome shotgun (WGS) entry which is preliminary data.</text>
</comment>
<accession>A0A918JNT7</accession>
<evidence type="ECO:0000313" key="8">
    <source>
        <dbReference type="EMBL" id="GGW93422.1"/>
    </source>
</evidence>
<evidence type="ECO:0000256" key="4">
    <source>
        <dbReference type="ARBA" id="ARBA00022912"/>
    </source>
</evidence>
<reference evidence="8" key="2">
    <citation type="submission" date="2020-09" db="EMBL/GenBank/DDBJ databases">
        <authorList>
            <person name="Sun Q."/>
            <person name="Kim S."/>
        </authorList>
    </citation>
    <scope>NUCLEOTIDE SEQUENCE</scope>
    <source>
        <strain evidence="8">KCTC 23732</strain>
    </source>
</reference>
<comment type="catalytic activity">
    <reaction evidence="5">
        <text>O-phospho-L-tyrosyl-[protein] + H2O = L-tyrosyl-[protein] + phosphate</text>
        <dbReference type="Rhea" id="RHEA:10684"/>
        <dbReference type="Rhea" id="RHEA-COMP:10136"/>
        <dbReference type="Rhea" id="RHEA-COMP:20101"/>
        <dbReference type="ChEBI" id="CHEBI:15377"/>
        <dbReference type="ChEBI" id="CHEBI:43474"/>
        <dbReference type="ChEBI" id="CHEBI:46858"/>
        <dbReference type="ChEBI" id="CHEBI:61978"/>
        <dbReference type="EC" id="3.1.3.48"/>
    </reaction>
</comment>
<dbReference type="CDD" id="cd16343">
    <property type="entry name" value="LMWPTP"/>
    <property type="match status" value="1"/>
</dbReference>
<protein>
    <recommendedName>
        <fullName evidence="2">protein-tyrosine-phosphatase</fullName>
        <ecNumber evidence="2">3.1.3.48</ecNumber>
    </recommendedName>
</protein>
<dbReference type="EMBL" id="BMYS01000020">
    <property type="protein sequence ID" value="GGW93422.1"/>
    <property type="molecule type" value="Genomic_DNA"/>
</dbReference>
<feature type="domain" description="Phosphotyrosine protein phosphatase I" evidence="7">
    <location>
        <begin position="2"/>
        <end position="142"/>
    </location>
</feature>
<reference evidence="8" key="1">
    <citation type="journal article" date="2014" name="Int. J. Syst. Evol. Microbiol.">
        <title>Complete genome sequence of Corynebacterium casei LMG S-19264T (=DSM 44701T), isolated from a smear-ripened cheese.</title>
        <authorList>
            <consortium name="US DOE Joint Genome Institute (JGI-PGF)"/>
            <person name="Walter F."/>
            <person name="Albersmeier A."/>
            <person name="Kalinowski J."/>
            <person name="Ruckert C."/>
        </authorList>
    </citation>
    <scope>NUCLEOTIDE SEQUENCE</scope>
    <source>
        <strain evidence="8">KCTC 23732</strain>
    </source>
</reference>
<gene>
    <name evidence="8" type="ORF">GCM10011450_24320</name>
</gene>
<dbReference type="InterPro" id="IPR023485">
    <property type="entry name" value="Ptyr_pPase"/>
</dbReference>
<dbReference type="RefSeq" id="WP_189385777.1">
    <property type="nucleotide sequence ID" value="NZ_BAABFY010000046.1"/>
</dbReference>
<dbReference type="PRINTS" id="PR00719">
    <property type="entry name" value="LMWPTPASE"/>
</dbReference>
<dbReference type="InterPro" id="IPR017867">
    <property type="entry name" value="Tyr_phospatase_low_mol_wt"/>
</dbReference>
<feature type="active site" description="Nucleophile" evidence="6">
    <location>
        <position position="8"/>
    </location>
</feature>
<dbReference type="AlphaFoldDB" id="A0A918JNT7"/>
<evidence type="ECO:0000259" key="7">
    <source>
        <dbReference type="SMART" id="SM00226"/>
    </source>
</evidence>
<evidence type="ECO:0000256" key="1">
    <source>
        <dbReference type="ARBA" id="ARBA00011063"/>
    </source>
</evidence>
<feature type="active site" evidence="6">
    <location>
        <position position="14"/>
    </location>
</feature>
<dbReference type="Gene3D" id="3.40.50.2300">
    <property type="match status" value="1"/>
</dbReference>
<feature type="active site" description="Proton donor" evidence="6">
    <location>
        <position position="116"/>
    </location>
</feature>
<dbReference type="PANTHER" id="PTHR11717">
    <property type="entry name" value="LOW MOLECULAR WEIGHT PROTEIN TYROSINE PHOSPHATASE"/>
    <property type="match status" value="1"/>
</dbReference>
<evidence type="ECO:0000256" key="2">
    <source>
        <dbReference type="ARBA" id="ARBA00013064"/>
    </source>
</evidence>
<evidence type="ECO:0000256" key="3">
    <source>
        <dbReference type="ARBA" id="ARBA00022801"/>
    </source>
</evidence>
<dbReference type="SMART" id="SM00226">
    <property type="entry name" value="LMWPc"/>
    <property type="match status" value="1"/>
</dbReference>
<evidence type="ECO:0000256" key="6">
    <source>
        <dbReference type="PIRSR" id="PIRSR617867-1"/>
    </source>
</evidence>
<proteinExistence type="inferred from homology"/>
<dbReference type="Pfam" id="PF01451">
    <property type="entry name" value="LMWPc"/>
    <property type="match status" value="1"/>
</dbReference>
<comment type="similarity">
    <text evidence="1">Belongs to the low molecular weight phosphotyrosine protein phosphatase family.</text>
</comment>